<keyword evidence="3" id="KW-0862">Zinc</keyword>
<evidence type="ECO:0000313" key="8">
    <source>
        <dbReference type="EMBL" id="CAF1395449.1"/>
    </source>
</evidence>
<dbReference type="OrthoDB" id="10054302at2759"/>
<gene>
    <name evidence="8" type="ORF">RFH988_LOCUS34557</name>
</gene>
<organism evidence="8 9">
    <name type="scientific">Rotaria sordida</name>
    <dbReference type="NCBI Taxonomy" id="392033"/>
    <lineage>
        <taxon>Eukaryota</taxon>
        <taxon>Metazoa</taxon>
        <taxon>Spiralia</taxon>
        <taxon>Gnathifera</taxon>
        <taxon>Rotifera</taxon>
        <taxon>Eurotatoria</taxon>
        <taxon>Bdelloidea</taxon>
        <taxon>Philodinida</taxon>
        <taxon>Philodinidae</taxon>
        <taxon>Rotaria</taxon>
    </lineage>
</organism>
<evidence type="ECO:0000259" key="7">
    <source>
        <dbReference type="PROSITE" id="PS50089"/>
    </source>
</evidence>
<dbReference type="EMBL" id="CAJNOO010004836">
    <property type="protein sequence ID" value="CAF1395449.1"/>
    <property type="molecule type" value="Genomic_DNA"/>
</dbReference>
<keyword evidence="2 4" id="KW-0863">Zinc-finger</keyword>
<evidence type="ECO:0000256" key="2">
    <source>
        <dbReference type="ARBA" id="ARBA00022771"/>
    </source>
</evidence>
<sequence>MLDIILALPQRKSWLPYLETLSINFQCMMLELLPDKATPKVHYATEYTKIIEENGPPLREKLFSSKTNEKPTSSSTPNDTALLIIDENQQDDEHENQSAEASINVSSIETIITTENLTEKSLPDPYLLPVLPSQVDDAINLKQMEKFEKLCNFRSIIIDAVFHDLKTNYGLIYPTREQYTTIVNGILNHLKIERDPKTSTSIIQDTPNEIQQMEEKAETLKTNFQNKSIDDQHYQRLWLETFDYRQNFIKENTTADIMERFPVYSNPSMILTDVKLLTGVDLDHSVKEKMNLLSNKICSNDKFLTDDPIVRCFKKPVTPQPTMVIEENDIKIYVDWTFICSSNSMEQSLALVVGLYCLMNLTFPTYRTVVRFLYVYFMNDKQQQSNVIRKFCKVYNIQLQDNPSSSNAALLEETKINDTYLNDRRENNEEQNISFELQTTTSIQPTSMESTSHESTSIDSISTESISTESISMEPISIESTSTESTSMEPIPTEPKRIEPTTCEKPTAFQQQSNQISLSNQSVQSYYMKFLRCARCLHDFEYENPLYRPLTLPMCGHTMCSLCIDTICNQTKCSQDQVSVGIIHTPIDQLPTNYSL</sequence>
<proteinExistence type="predicted"/>
<comment type="caution">
    <text evidence="8">The sequence shown here is derived from an EMBL/GenBank/DDBJ whole genome shotgun (WGS) entry which is preliminary data.</text>
</comment>
<dbReference type="InterPro" id="IPR017907">
    <property type="entry name" value="Znf_RING_CS"/>
</dbReference>
<dbReference type="Proteomes" id="UP000663882">
    <property type="component" value="Unassembled WGS sequence"/>
</dbReference>
<feature type="region of interest" description="Disordered" evidence="6">
    <location>
        <begin position="60"/>
        <end position="81"/>
    </location>
</feature>
<feature type="compositionally biased region" description="Low complexity" evidence="6">
    <location>
        <begin position="446"/>
        <end position="470"/>
    </location>
</feature>
<evidence type="ECO:0000313" key="9">
    <source>
        <dbReference type="Proteomes" id="UP000663882"/>
    </source>
</evidence>
<keyword evidence="5" id="KW-0175">Coiled coil</keyword>
<dbReference type="PROSITE" id="PS50089">
    <property type="entry name" value="ZF_RING_2"/>
    <property type="match status" value="1"/>
</dbReference>
<accession>A0A815KMZ6</accession>
<feature type="region of interest" description="Disordered" evidence="6">
    <location>
        <begin position="437"/>
        <end position="470"/>
    </location>
</feature>
<dbReference type="SUPFAM" id="SSF57850">
    <property type="entry name" value="RING/U-box"/>
    <property type="match status" value="1"/>
</dbReference>
<evidence type="ECO:0000256" key="3">
    <source>
        <dbReference type="ARBA" id="ARBA00022833"/>
    </source>
</evidence>
<feature type="compositionally biased region" description="Polar residues" evidence="6">
    <location>
        <begin position="70"/>
        <end position="79"/>
    </location>
</feature>
<evidence type="ECO:0000256" key="1">
    <source>
        <dbReference type="ARBA" id="ARBA00022723"/>
    </source>
</evidence>
<feature type="domain" description="RING-type" evidence="7">
    <location>
        <begin position="533"/>
        <end position="577"/>
    </location>
</feature>
<feature type="compositionally biased region" description="Basic and acidic residues" evidence="6">
    <location>
        <begin position="60"/>
        <end position="69"/>
    </location>
</feature>
<dbReference type="AlphaFoldDB" id="A0A815KMZ6"/>
<protein>
    <recommendedName>
        <fullName evidence="7">RING-type domain-containing protein</fullName>
    </recommendedName>
</protein>
<keyword evidence="1" id="KW-0479">Metal-binding</keyword>
<name>A0A815KMZ6_9BILA</name>
<evidence type="ECO:0000256" key="5">
    <source>
        <dbReference type="SAM" id="Coils"/>
    </source>
</evidence>
<dbReference type="InterPro" id="IPR001841">
    <property type="entry name" value="Znf_RING"/>
</dbReference>
<dbReference type="PROSITE" id="PS00518">
    <property type="entry name" value="ZF_RING_1"/>
    <property type="match status" value="1"/>
</dbReference>
<reference evidence="8" key="1">
    <citation type="submission" date="2021-02" db="EMBL/GenBank/DDBJ databases">
        <authorList>
            <person name="Nowell W R."/>
        </authorList>
    </citation>
    <scope>NUCLEOTIDE SEQUENCE</scope>
</reference>
<dbReference type="GO" id="GO:0008270">
    <property type="term" value="F:zinc ion binding"/>
    <property type="evidence" value="ECO:0007669"/>
    <property type="project" value="UniProtKB-KW"/>
</dbReference>
<feature type="coiled-coil region" evidence="5">
    <location>
        <begin position="203"/>
        <end position="230"/>
    </location>
</feature>
<dbReference type="Gene3D" id="3.30.40.10">
    <property type="entry name" value="Zinc/RING finger domain, C3HC4 (zinc finger)"/>
    <property type="match status" value="1"/>
</dbReference>
<evidence type="ECO:0000256" key="6">
    <source>
        <dbReference type="SAM" id="MobiDB-lite"/>
    </source>
</evidence>
<dbReference type="InterPro" id="IPR013083">
    <property type="entry name" value="Znf_RING/FYVE/PHD"/>
</dbReference>
<evidence type="ECO:0000256" key="4">
    <source>
        <dbReference type="PROSITE-ProRule" id="PRU00175"/>
    </source>
</evidence>